<name>A0ABN0ZW41_9BACI</name>
<dbReference type="InterPro" id="IPR012675">
    <property type="entry name" value="Beta-grasp_dom_sf"/>
</dbReference>
<reference evidence="1 2" key="1">
    <citation type="journal article" date="2019" name="Int. J. Syst. Evol. Microbiol.">
        <title>The Global Catalogue of Microorganisms (GCM) 10K type strain sequencing project: providing services to taxonomists for standard genome sequencing and annotation.</title>
        <authorList>
            <consortium name="The Broad Institute Genomics Platform"/>
            <consortium name="The Broad Institute Genome Sequencing Center for Infectious Disease"/>
            <person name="Wu L."/>
            <person name="Ma J."/>
        </authorList>
    </citation>
    <scope>NUCLEOTIDE SEQUENCE [LARGE SCALE GENOMIC DNA]</scope>
    <source>
        <strain evidence="1 2">JCM 14193</strain>
    </source>
</reference>
<dbReference type="InterPro" id="IPR003749">
    <property type="entry name" value="ThiS/MoaD-like"/>
</dbReference>
<dbReference type="Proteomes" id="UP001500740">
    <property type="component" value="Unassembled WGS sequence"/>
</dbReference>
<dbReference type="EMBL" id="BAAACZ010000010">
    <property type="protein sequence ID" value="GAA0459702.1"/>
    <property type="molecule type" value="Genomic_DNA"/>
</dbReference>
<dbReference type="PANTHER" id="PTHR34472:SF1">
    <property type="entry name" value="SULFUR CARRIER PROTEIN THIS"/>
    <property type="match status" value="1"/>
</dbReference>
<dbReference type="PANTHER" id="PTHR34472">
    <property type="entry name" value="SULFUR CARRIER PROTEIN THIS"/>
    <property type="match status" value="1"/>
</dbReference>
<accession>A0ABN0ZW41</accession>
<organism evidence="1 2">
    <name type="scientific">Alkalibacillus silvisoli</name>
    <dbReference type="NCBI Taxonomy" id="392823"/>
    <lineage>
        <taxon>Bacteria</taxon>
        <taxon>Bacillati</taxon>
        <taxon>Bacillota</taxon>
        <taxon>Bacilli</taxon>
        <taxon>Bacillales</taxon>
        <taxon>Bacillaceae</taxon>
        <taxon>Alkalibacillus</taxon>
    </lineage>
</organism>
<dbReference type="CDD" id="cd00565">
    <property type="entry name" value="Ubl_ThiS"/>
    <property type="match status" value="1"/>
</dbReference>
<dbReference type="SUPFAM" id="SSF54285">
    <property type="entry name" value="MoaD/ThiS"/>
    <property type="match status" value="1"/>
</dbReference>
<comment type="caution">
    <text evidence="1">The sequence shown here is derived from an EMBL/GenBank/DDBJ whole genome shotgun (WGS) entry which is preliminary data.</text>
</comment>
<sequence length="67" mass="7445">MVIHVNGEQRELSNEIQTVSDLLNQFELADKKIIVELNANIVDSSQHDETTVQDGDRVELVHFVGGG</sequence>
<dbReference type="NCBIfam" id="TIGR01683">
    <property type="entry name" value="thiS"/>
    <property type="match status" value="1"/>
</dbReference>
<gene>
    <name evidence="1" type="primary">thiS</name>
    <name evidence="1" type="ORF">GCM10008935_13740</name>
</gene>
<dbReference type="InterPro" id="IPR016155">
    <property type="entry name" value="Mopterin_synth/thiamin_S_b"/>
</dbReference>
<proteinExistence type="predicted"/>
<protein>
    <submittedName>
        <fullName evidence="1">Sulfur carrier protein ThiS</fullName>
    </submittedName>
</protein>
<keyword evidence="2" id="KW-1185">Reference proteome</keyword>
<evidence type="ECO:0000313" key="1">
    <source>
        <dbReference type="EMBL" id="GAA0459702.1"/>
    </source>
</evidence>
<evidence type="ECO:0000313" key="2">
    <source>
        <dbReference type="Proteomes" id="UP001500740"/>
    </source>
</evidence>
<dbReference type="Gene3D" id="3.10.20.30">
    <property type="match status" value="1"/>
</dbReference>
<dbReference type="Pfam" id="PF02597">
    <property type="entry name" value="ThiS"/>
    <property type="match status" value="1"/>
</dbReference>
<dbReference type="InterPro" id="IPR010035">
    <property type="entry name" value="Thi_S"/>
</dbReference>